<keyword evidence="3 4" id="KW-0687">Ribonucleoprotein</keyword>
<dbReference type="SUPFAM" id="SSF54821">
    <property type="entry name" value="Ribosomal protein S3 C-terminal domain"/>
    <property type="match status" value="1"/>
</dbReference>
<reference evidence="6" key="1">
    <citation type="journal article" date="2016" name="Genome Biol. Evol.">
        <title>Mitochondrion-to-Chloroplast DNA Transfers and Intragenomic Proliferation of Chloroplast Group II Introns in Gloeotilopsis Green Algae (Ulotrichales, Ulvophyceae).</title>
        <authorList>
            <person name="Turmel M."/>
            <person name="Otis C."/>
            <person name="Lemieux C."/>
        </authorList>
    </citation>
    <scope>NUCLEOTIDE SEQUENCE</scope>
</reference>
<dbReference type="PANTHER" id="PTHR11760:SF19">
    <property type="entry name" value="SMALL RIBOSOMAL SUBUNIT PROTEIN US3C"/>
    <property type="match status" value="1"/>
</dbReference>
<dbReference type="InterPro" id="IPR036419">
    <property type="entry name" value="Ribosomal_S3_C_sf"/>
</dbReference>
<accession>A0A1B2RYV2</accession>
<dbReference type="Gene3D" id="3.30.1140.32">
    <property type="entry name" value="Ribosomal protein S3, C-terminal domain"/>
    <property type="match status" value="1"/>
</dbReference>
<evidence type="ECO:0000259" key="5">
    <source>
        <dbReference type="Pfam" id="PF00189"/>
    </source>
</evidence>
<evidence type="ECO:0000256" key="3">
    <source>
        <dbReference type="ARBA" id="ARBA00023274"/>
    </source>
</evidence>
<dbReference type="GO" id="GO:0003735">
    <property type="term" value="F:structural constituent of ribosome"/>
    <property type="evidence" value="ECO:0007669"/>
    <property type="project" value="InterPro"/>
</dbReference>
<dbReference type="PANTHER" id="PTHR11760">
    <property type="entry name" value="30S/40S RIBOSOMAL PROTEIN S3"/>
    <property type="match status" value="1"/>
</dbReference>
<keyword evidence="6" id="KW-0496">Mitochondrion</keyword>
<dbReference type="Pfam" id="PF00189">
    <property type="entry name" value="Ribosomal_S3_C"/>
    <property type="match status" value="1"/>
</dbReference>
<proteinExistence type="inferred from homology"/>
<dbReference type="GO" id="GO:0022627">
    <property type="term" value="C:cytosolic small ribosomal subunit"/>
    <property type="evidence" value="ECO:0007669"/>
    <property type="project" value="TreeGrafter"/>
</dbReference>
<keyword evidence="2 4" id="KW-0689">Ribosomal protein</keyword>
<dbReference type="InterPro" id="IPR057258">
    <property type="entry name" value="Ribosomal_uS3"/>
</dbReference>
<evidence type="ECO:0000256" key="4">
    <source>
        <dbReference type="RuleBase" id="RU003624"/>
    </source>
</evidence>
<evidence type="ECO:0000313" key="6">
    <source>
        <dbReference type="EMBL" id="AOC61513.1"/>
    </source>
</evidence>
<sequence length="443" mass="50999">MNTSSFIYFYLHLASQKAQFSLTLNDQVSFKLSSQPLYAKQSLTLLSLKGLKKKSDLFKVAAFAAWKQAVGYSNLVPLPFFSHPQFYQLNMKYKALTRFQNLNFSKKKQNTEKNFYPISRKINEKAAFLPFSLTSNCKFNQQRLPFRPANLFGGKTKMLSKVKTKRKLISTLYQKILNQSFKKNFIDHLKKIENLTKIKTYGKPKLLNIRSDHQMEFFSWTPTLNKTKVYSNFLKATTAFKASTKTKKINTSLADRDKNRSLPFENYMMLSNLTLNNSVQKKKLKTVFDFLQLEAVKIKQDHSTKYMCASWLLEFIRAELSFRNANLKRVLNNLFLYTRQPICNFTPSKQAVPFALPFQRPSEKTKPILVNSNHSLFVVPDLIKGLRVTFSGRLGGKKGMAKTLTKTTGRVPLSTLKEKVDFAKGVVHTKNGSLGIKVWICFN</sequence>
<dbReference type="EMBL" id="KX306822">
    <property type="protein sequence ID" value="AOC61513.1"/>
    <property type="molecule type" value="Genomic_DNA"/>
</dbReference>
<protein>
    <submittedName>
        <fullName evidence="6">Ribosomal protein S3</fullName>
    </submittedName>
</protein>
<comment type="similarity">
    <text evidence="1 4">Belongs to the universal ribosomal protein uS3 family.</text>
</comment>
<dbReference type="GO" id="GO:0006412">
    <property type="term" value="P:translation"/>
    <property type="evidence" value="ECO:0007669"/>
    <property type="project" value="InterPro"/>
</dbReference>
<dbReference type="PROSITE" id="PS00548">
    <property type="entry name" value="RIBOSOMAL_S3"/>
    <property type="match status" value="1"/>
</dbReference>
<geneLocation type="mitochondrion" evidence="6"/>
<dbReference type="InterPro" id="IPR018280">
    <property type="entry name" value="Ribosomal_uS3_CS"/>
</dbReference>
<evidence type="ECO:0000256" key="1">
    <source>
        <dbReference type="ARBA" id="ARBA00010761"/>
    </source>
</evidence>
<organism evidence="6">
    <name type="scientific">Rhexinema sarcinoideum</name>
    <dbReference type="NCBI Taxonomy" id="43261"/>
    <lineage>
        <taxon>Eukaryota</taxon>
        <taxon>Viridiplantae</taxon>
        <taxon>Chlorophyta</taxon>
        <taxon>core chlorophytes</taxon>
        <taxon>Ulvophyceae</taxon>
        <taxon>OUU clade</taxon>
        <taxon>Ulotrichales</taxon>
        <taxon>Helicodictyaceae</taxon>
        <taxon>Rhexinema</taxon>
    </lineage>
</organism>
<evidence type="ECO:0000256" key="2">
    <source>
        <dbReference type="ARBA" id="ARBA00022980"/>
    </source>
</evidence>
<name>A0A1B2RYV2_9CHLO</name>
<feature type="domain" description="Small ribosomal subunit protein uS3 C-terminal" evidence="5">
    <location>
        <begin position="383"/>
        <end position="440"/>
    </location>
</feature>
<dbReference type="InterPro" id="IPR001351">
    <property type="entry name" value="Ribosomal_uS3_C"/>
</dbReference>
<gene>
    <name evidence="6" type="primary">rps3</name>
</gene>
<dbReference type="AlphaFoldDB" id="A0A1B2RYV2"/>